<organism evidence="1">
    <name type="scientific">Arundo donax</name>
    <name type="common">Giant reed</name>
    <name type="synonym">Donax arundinaceus</name>
    <dbReference type="NCBI Taxonomy" id="35708"/>
    <lineage>
        <taxon>Eukaryota</taxon>
        <taxon>Viridiplantae</taxon>
        <taxon>Streptophyta</taxon>
        <taxon>Embryophyta</taxon>
        <taxon>Tracheophyta</taxon>
        <taxon>Spermatophyta</taxon>
        <taxon>Magnoliopsida</taxon>
        <taxon>Liliopsida</taxon>
        <taxon>Poales</taxon>
        <taxon>Poaceae</taxon>
        <taxon>PACMAD clade</taxon>
        <taxon>Arundinoideae</taxon>
        <taxon>Arundineae</taxon>
        <taxon>Arundo</taxon>
    </lineage>
</organism>
<dbReference type="AlphaFoldDB" id="A0A0A9F7Z2"/>
<protein>
    <submittedName>
        <fullName evidence="1">Uncharacterized protein</fullName>
    </submittedName>
</protein>
<evidence type="ECO:0000313" key="1">
    <source>
        <dbReference type="EMBL" id="JAE07344.1"/>
    </source>
</evidence>
<dbReference type="EMBL" id="GBRH01190552">
    <property type="protein sequence ID" value="JAE07344.1"/>
    <property type="molecule type" value="Transcribed_RNA"/>
</dbReference>
<accession>A0A0A9F7Z2</accession>
<reference evidence="1" key="2">
    <citation type="journal article" date="2015" name="Data Brief">
        <title>Shoot transcriptome of the giant reed, Arundo donax.</title>
        <authorList>
            <person name="Barrero R.A."/>
            <person name="Guerrero F.D."/>
            <person name="Moolhuijzen P."/>
            <person name="Goolsby J.A."/>
            <person name="Tidwell J."/>
            <person name="Bellgard S.E."/>
            <person name="Bellgard M.I."/>
        </authorList>
    </citation>
    <scope>NUCLEOTIDE SEQUENCE</scope>
    <source>
        <tissue evidence="1">Shoot tissue taken approximately 20 cm above the soil surface</tissue>
    </source>
</reference>
<name>A0A0A9F7Z2_ARUDO</name>
<proteinExistence type="predicted"/>
<sequence length="38" mass="4359">MNSLSGQILPYLDSQSPAEHCKLFRKMILTISFQYNAL</sequence>
<reference evidence="1" key="1">
    <citation type="submission" date="2014-09" db="EMBL/GenBank/DDBJ databases">
        <authorList>
            <person name="Magalhaes I.L.F."/>
            <person name="Oliveira U."/>
            <person name="Santos F.R."/>
            <person name="Vidigal T.H.D.A."/>
            <person name="Brescovit A.D."/>
            <person name="Santos A.J."/>
        </authorList>
    </citation>
    <scope>NUCLEOTIDE SEQUENCE</scope>
    <source>
        <tissue evidence="1">Shoot tissue taken approximately 20 cm above the soil surface</tissue>
    </source>
</reference>